<dbReference type="OrthoDB" id="5294855at2"/>
<comment type="function">
    <text evidence="4">Involved in the assembly of lipopolysaccharide (LPS). Required for the translocation of LPS from the inner membrane to the outer membrane.</text>
</comment>
<dbReference type="NCBIfam" id="TIGR03002">
    <property type="entry name" value="outer_YhbN_LptA"/>
    <property type="match status" value="1"/>
</dbReference>
<protein>
    <recommendedName>
        <fullName evidence="4">Lipopolysaccharide export system protein LptA</fullName>
    </recommendedName>
</protein>
<evidence type="ECO:0000256" key="3">
    <source>
        <dbReference type="ARBA" id="ARBA00022764"/>
    </source>
</evidence>
<keyword evidence="8" id="KW-1185">Reference proteome</keyword>
<dbReference type="Pfam" id="PF03968">
    <property type="entry name" value="LptD_N"/>
    <property type="match status" value="1"/>
</dbReference>
<comment type="caution">
    <text evidence="7">The sequence shown here is derived from an EMBL/GenBank/DDBJ whole genome shotgun (WGS) entry which is preliminary data.</text>
</comment>
<evidence type="ECO:0000313" key="7">
    <source>
        <dbReference type="EMBL" id="RLJ63760.1"/>
    </source>
</evidence>
<dbReference type="GO" id="GO:0015920">
    <property type="term" value="P:lipopolysaccharide transport"/>
    <property type="evidence" value="ECO:0007669"/>
    <property type="project" value="UniProtKB-UniRule"/>
</dbReference>
<dbReference type="GO" id="GO:0009279">
    <property type="term" value="C:cell outer membrane"/>
    <property type="evidence" value="ECO:0007669"/>
    <property type="project" value="TreeGrafter"/>
</dbReference>
<comment type="subcellular location">
    <subcellularLocation>
        <location evidence="4">Periplasm</location>
    </subcellularLocation>
</comment>
<evidence type="ECO:0000259" key="6">
    <source>
        <dbReference type="Pfam" id="PF03968"/>
    </source>
</evidence>
<name>A0A497XBQ0_9PROT</name>
<dbReference type="InterPro" id="IPR052037">
    <property type="entry name" value="LPS_export_LptA"/>
</dbReference>
<comment type="subunit">
    <text evidence="4">Component of the lipopolysaccharide transport and assembly complex.</text>
</comment>
<evidence type="ECO:0000256" key="4">
    <source>
        <dbReference type="HAMAP-Rule" id="MF_01914"/>
    </source>
</evidence>
<dbReference type="PANTHER" id="PTHR36504:SF1">
    <property type="entry name" value="LIPOPOLYSACCHARIDE EXPORT SYSTEM PROTEIN LPTA"/>
    <property type="match status" value="1"/>
</dbReference>
<dbReference type="InterPro" id="IPR014340">
    <property type="entry name" value="LptA"/>
</dbReference>
<dbReference type="InterPro" id="IPR005653">
    <property type="entry name" value="OstA-like_N"/>
</dbReference>
<dbReference type="GO" id="GO:0017089">
    <property type="term" value="F:glycolipid transfer activity"/>
    <property type="evidence" value="ECO:0007669"/>
    <property type="project" value="TreeGrafter"/>
</dbReference>
<gene>
    <name evidence="4" type="primary">lptA</name>
    <name evidence="7" type="ORF">DFR35_2392</name>
</gene>
<evidence type="ECO:0000256" key="5">
    <source>
        <dbReference type="SAM" id="MobiDB-lite"/>
    </source>
</evidence>
<reference evidence="7 8" key="1">
    <citation type="submission" date="2018-10" db="EMBL/GenBank/DDBJ databases">
        <title>Genomic Encyclopedia of Type Strains, Phase IV (KMG-IV): sequencing the most valuable type-strain genomes for metagenomic binning, comparative biology and taxonomic classification.</title>
        <authorList>
            <person name="Goeker M."/>
        </authorList>
    </citation>
    <scope>NUCLEOTIDE SEQUENCE [LARGE SCALE GENOMIC DNA]</scope>
    <source>
        <strain evidence="7 8">DSM 26916</strain>
    </source>
</reference>
<evidence type="ECO:0000313" key="8">
    <source>
        <dbReference type="Proteomes" id="UP000268908"/>
    </source>
</evidence>
<keyword evidence="2 4" id="KW-0732">Signal</keyword>
<evidence type="ECO:0000256" key="2">
    <source>
        <dbReference type="ARBA" id="ARBA00022729"/>
    </source>
</evidence>
<feature type="compositionally biased region" description="Low complexity" evidence="5">
    <location>
        <begin position="194"/>
        <end position="208"/>
    </location>
</feature>
<keyword evidence="3 4" id="KW-0574">Periplasm</keyword>
<dbReference type="RefSeq" id="WP_121242681.1">
    <property type="nucleotide sequence ID" value="NZ_BHVV01000003.1"/>
</dbReference>
<feature type="chain" id="PRO_5019874598" description="Lipopolysaccharide export system protein LptA" evidence="4">
    <location>
        <begin position="29"/>
        <end position="208"/>
    </location>
</feature>
<feature type="signal peptide" evidence="4">
    <location>
        <begin position="1"/>
        <end position="28"/>
    </location>
</feature>
<accession>A0A497XBQ0</accession>
<organism evidence="7 8">
    <name type="scientific">Sulfurisoma sediminicola</name>
    <dbReference type="NCBI Taxonomy" id="1381557"/>
    <lineage>
        <taxon>Bacteria</taxon>
        <taxon>Pseudomonadati</taxon>
        <taxon>Pseudomonadota</taxon>
        <taxon>Betaproteobacteria</taxon>
        <taxon>Nitrosomonadales</taxon>
        <taxon>Sterolibacteriaceae</taxon>
        <taxon>Sulfurisoma</taxon>
    </lineage>
</organism>
<sequence length="208" mass="22707" precursor="true">MTNSNVPVRRWAPALCLALLWAAGPALAERADRDKPVNLEADRITVDDIQKVQVFEGNVQLVQGTLVIRTDRLVVKQDTEGFQQGTAYGGANGLARFRQKREGKDEFIEGEAERIEYESKAEKAQFFVRAMVRSGLDEVRGQYISYDGKTERYLVTSGPDGTSAATAGKPDRVRAVIQSKSAKGTPPPPKGVEIPLAPAPAIANPRDE</sequence>
<proteinExistence type="inferred from homology"/>
<dbReference type="GO" id="GO:0043165">
    <property type="term" value="P:Gram-negative-bacterium-type cell outer membrane assembly"/>
    <property type="evidence" value="ECO:0007669"/>
    <property type="project" value="UniProtKB-UniRule"/>
</dbReference>
<dbReference type="PANTHER" id="PTHR36504">
    <property type="entry name" value="LIPOPOLYSACCHARIDE EXPORT SYSTEM PROTEIN LPTA"/>
    <property type="match status" value="1"/>
</dbReference>
<feature type="domain" description="Organic solvent tolerance-like N-terminal" evidence="6">
    <location>
        <begin position="39"/>
        <end position="151"/>
    </location>
</feature>
<dbReference type="Proteomes" id="UP000268908">
    <property type="component" value="Unassembled WGS sequence"/>
</dbReference>
<keyword evidence="1 4" id="KW-0813">Transport</keyword>
<dbReference type="Gene3D" id="2.60.450.10">
    <property type="entry name" value="Lipopolysaccharide (LPS) transport protein A like domain"/>
    <property type="match status" value="1"/>
</dbReference>
<evidence type="ECO:0000256" key="1">
    <source>
        <dbReference type="ARBA" id="ARBA00022448"/>
    </source>
</evidence>
<dbReference type="HAMAP" id="MF_01914">
    <property type="entry name" value="LPS_assembly_LptA"/>
    <property type="match status" value="1"/>
</dbReference>
<dbReference type="EMBL" id="RCCI01000006">
    <property type="protein sequence ID" value="RLJ63760.1"/>
    <property type="molecule type" value="Genomic_DNA"/>
</dbReference>
<dbReference type="AlphaFoldDB" id="A0A497XBQ0"/>
<comment type="similarity">
    <text evidence="4">Belongs to the LptA family.</text>
</comment>
<feature type="region of interest" description="Disordered" evidence="5">
    <location>
        <begin position="179"/>
        <end position="208"/>
    </location>
</feature>
<dbReference type="GO" id="GO:0030288">
    <property type="term" value="C:outer membrane-bounded periplasmic space"/>
    <property type="evidence" value="ECO:0007669"/>
    <property type="project" value="TreeGrafter"/>
</dbReference>
<dbReference type="GO" id="GO:0001530">
    <property type="term" value="F:lipopolysaccharide binding"/>
    <property type="evidence" value="ECO:0007669"/>
    <property type="project" value="InterPro"/>
</dbReference>